<sequence>MDTQQTVTPVSSQGTVGHSPVSQAGITTKNINQPNPKPVSNQPGMARPSIQRPLSSQLDRRFQIKLLDLCTEHQSVYYQSEPLSEFWDNIADALGKQGKHVRFPLTGKDVEAWVEGICLEAKVHLTQGVAFPRRAGREDLDIAIEDWLEVEGRRKLQKGASEMRMGYIFAFGPEKSDEEHLLAEPCLHRLRDNADKIKTAVSEKGKAIHKTKIRLVQHVETTLAPKPPQKPLTAAQFSGSGNGVSEKLPPVLNSESNNTTTCCLDQNEIDDIGIGPSDAGEAATQKSPSILPEALSERYDSPYLSVGPSPARGPSPILGALNTPIKTPASAKRANTNKQKNTPRPAQQRHADVNTSKWLCSSPSAARKHVLQASATKSKKSPARSRTNADSPRGLVRMNSSNANSRNTSPSPPSRNTAIAASNSNTQDQQQAEDGGRSVSSPRQVRQEPRQSFAAVVPVTSKKGKNKRSSSQVNTPNKVHRTRYQMSSPLPIGKSPLEDVTHCDDVGYPAPSMTPPSDPIQEPQAPSTERSRSELRIQDDEPARSSPSVIPIIDLTQSPSRNQVKKEEEQDGLVFGNLGGRLISQLTTNLHGAVGLTEHIKEIVGRTISQSLEEFERRAMGRLDDIRSDVRALEDSRNHS</sequence>
<reference evidence="1 2" key="1">
    <citation type="journal article" date="2022" name="New Phytol.">
        <title>Ecological generalism drives hyperdiversity of secondary metabolite gene clusters in xylarialean endophytes.</title>
        <authorList>
            <person name="Franco M.E.E."/>
            <person name="Wisecaver J.H."/>
            <person name="Arnold A.E."/>
            <person name="Ju Y.M."/>
            <person name="Slot J.C."/>
            <person name="Ahrendt S."/>
            <person name="Moore L.P."/>
            <person name="Eastman K.E."/>
            <person name="Scott K."/>
            <person name="Konkel Z."/>
            <person name="Mondo S.J."/>
            <person name="Kuo A."/>
            <person name="Hayes R.D."/>
            <person name="Haridas S."/>
            <person name="Andreopoulos B."/>
            <person name="Riley R."/>
            <person name="LaButti K."/>
            <person name="Pangilinan J."/>
            <person name="Lipzen A."/>
            <person name="Amirebrahimi M."/>
            <person name="Yan J."/>
            <person name="Adam C."/>
            <person name="Keymanesh K."/>
            <person name="Ng V."/>
            <person name="Louie K."/>
            <person name="Northen T."/>
            <person name="Drula E."/>
            <person name="Henrissat B."/>
            <person name="Hsieh H.M."/>
            <person name="Youens-Clark K."/>
            <person name="Lutzoni F."/>
            <person name="Miadlikowska J."/>
            <person name="Eastwood D.C."/>
            <person name="Hamelin R.C."/>
            <person name="Grigoriev I.V."/>
            <person name="U'Ren J.M."/>
        </authorList>
    </citation>
    <scope>NUCLEOTIDE SEQUENCE [LARGE SCALE GENOMIC DNA]</scope>
    <source>
        <strain evidence="1 2">ER1909</strain>
    </source>
</reference>
<gene>
    <name evidence="1" type="ORF">F4821DRAFT_222947</name>
</gene>
<protein>
    <submittedName>
        <fullName evidence="1">Uncharacterized protein</fullName>
    </submittedName>
</protein>
<keyword evidence="2" id="KW-1185">Reference proteome</keyword>
<comment type="caution">
    <text evidence="1">The sequence shown here is derived from an EMBL/GenBank/DDBJ whole genome shotgun (WGS) entry which is preliminary data.</text>
</comment>
<organism evidence="1 2">
    <name type="scientific">Hypoxylon rubiginosum</name>
    <dbReference type="NCBI Taxonomy" id="110542"/>
    <lineage>
        <taxon>Eukaryota</taxon>
        <taxon>Fungi</taxon>
        <taxon>Dikarya</taxon>
        <taxon>Ascomycota</taxon>
        <taxon>Pezizomycotina</taxon>
        <taxon>Sordariomycetes</taxon>
        <taxon>Xylariomycetidae</taxon>
        <taxon>Xylariales</taxon>
        <taxon>Hypoxylaceae</taxon>
        <taxon>Hypoxylon</taxon>
    </lineage>
</organism>
<evidence type="ECO:0000313" key="2">
    <source>
        <dbReference type="Proteomes" id="UP001497680"/>
    </source>
</evidence>
<name>A0ACC0DKT1_9PEZI</name>
<evidence type="ECO:0000313" key="1">
    <source>
        <dbReference type="EMBL" id="KAI6093435.1"/>
    </source>
</evidence>
<dbReference type="Proteomes" id="UP001497680">
    <property type="component" value="Unassembled WGS sequence"/>
</dbReference>
<dbReference type="EMBL" id="MU394281">
    <property type="protein sequence ID" value="KAI6093435.1"/>
    <property type="molecule type" value="Genomic_DNA"/>
</dbReference>
<proteinExistence type="predicted"/>
<accession>A0ACC0DKT1</accession>